<dbReference type="OrthoDB" id="3057540at2"/>
<dbReference type="EMBL" id="UPPP01000134">
    <property type="protein sequence ID" value="VBB09814.1"/>
    <property type="molecule type" value="Genomic_DNA"/>
</dbReference>
<protein>
    <submittedName>
        <fullName evidence="1">Uncharacterized protein</fullName>
    </submittedName>
</protein>
<gene>
    <name evidence="1" type="ORF">LUCI_5112</name>
</gene>
<sequence>MDDKRINIQRFTQWLDTMAKDMEKHGDDLYFKGAARSYRLTFEILQSGIFDIKDSEDSEASLK</sequence>
<accession>A0A498RE87</accession>
<evidence type="ECO:0000313" key="1">
    <source>
        <dbReference type="EMBL" id="VBB09814.1"/>
    </source>
</evidence>
<dbReference type="RefSeq" id="WP_122630666.1">
    <property type="nucleotide sequence ID" value="NZ_UPPP01000134.1"/>
</dbReference>
<proteinExistence type="predicted"/>
<reference evidence="1 2" key="1">
    <citation type="submission" date="2018-06" db="EMBL/GenBank/DDBJ databases">
        <authorList>
            <person name="Strepis N."/>
        </authorList>
    </citation>
    <scope>NUCLEOTIDE SEQUENCE [LARGE SCALE GENOMIC DNA]</scope>
    <source>
        <strain evidence="1">LUCI</strain>
    </source>
</reference>
<organism evidence="1 2">
    <name type="scientific">Lucifera butyrica</name>
    <dbReference type="NCBI Taxonomy" id="1351585"/>
    <lineage>
        <taxon>Bacteria</taxon>
        <taxon>Bacillati</taxon>
        <taxon>Bacillota</taxon>
        <taxon>Negativicutes</taxon>
        <taxon>Veillonellales</taxon>
        <taxon>Veillonellaceae</taxon>
        <taxon>Lucifera</taxon>
    </lineage>
</organism>
<dbReference type="Proteomes" id="UP000277811">
    <property type="component" value="Unassembled WGS sequence"/>
</dbReference>
<evidence type="ECO:0000313" key="2">
    <source>
        <dbReference type="Proteomes" id="UP000277811"/>
    </source>
</evidence>
<keyword evidence="2" id="KW-1185">Reference proteome</keyword>
<name>A0A498RE87_9FIRM</name>
<dbReference type="AlphaFoldDB" id="A0A498RE87"/>